<accession>A0A0F9IM93</accession>
<evidence type="ECO:0000313" key="11">
    <source>
        <dbReference type="EMBL" id="KKL94890.1"/>
    </source>
</evidence>
<evidence type="ECO:0000256" key="5">
    <source>
        <dbReference type="ARBA" id="ARBA00022694"/>
    </source>
</evidence>
<dbReference type="InterPro" id="IPR011063">
    <property type="entry name" value="TilS/TtcA_N"/>
</dbReference>
<gene>
    <name evidence="11" type="ORF">LCGC14_1860140</name>
</gene>
<feature type="domain" description="Lysidine-tRNA(Ile) synthetase C-terminal" evidence="10">
    <location>
        <begin position="269"/>
        <end position="297"/>
    </location>
</feature>
<reference evidence="11" key="1">
    <citation type="journal article" date="2015" name="Nature">
        <title>Complex archaea that bridge the gap between prokaryotes and eukaryotes.</title>
        <authorList>
            <person name="Spang A."/>
            <person name="Saw J.H."/>
            <person name="Jorgensen S.L."/>
            <person name="Zaremba-Niedzwiedzka K."/>
            <person name="Martijn J."/>
            <person name="Lind A.E."/>
            <person name="van Eijk R."/>
            <person name="Schleper C."/>
            <person name="Guy L."/>
            <person name="Ettema T.J."/>
        </authorList>
    </citation>
    <scope>NUCLEOTIDE SEQUENCE</scope>
</reference>
<feature type="non-terminal residue" evidence="11">
    <location>
        <position position="1"/>
    </location>
</feature>
<evidence type="ECO:0000259" key="9">
    <source>
        <dbReference type="Pfam" id="PF01171"/>
    </source>
</evidence>
<dbReference type="InterPro" id="IPR012796">
    <property type="entry name" value="Lysidine-tRNA-synth_C"/>
</dbReference>
<evidence type="ECO:0000256" key="4">
    <source>
        <dbReference type="ARBA" id="ARBA00022598"/>
    </source>
</evidence>
<evidence type="ECO:0000256" key="6">
    <source>
        <dbReference type="ARBA" id="ARBA00022741"/>
    </source>
</evidence>
<dbReference type="EMBL" id="LAZR01018811">
    <property type="protein sequence ID" value="KKL94890.1"/>
    <property type="molecule type" value="Genomic_DNA"/>
</dbReference>
<dbReference type="Gene3D" id="3.40.50.620">
    <property type="entry name" value="HUPs"/>
    <property type="match status" value="1"/>
</dbReference>
<evidence type="ECO:0000256" key="1">
    <source>
        <dbReference type="ARBA" id="ARBA00004496"/>
    </source>
</evidence>
<dbReference type="GO" id="GO:0005737">
    <property type="term" value="C:cytoplasm"/>
    <property type="evidence" value="ECO:0007669"/>
    <property type="project" value="UniProtKB-SubCell"/>
</dbReference>
<dbReference type="InterPro" id="IPR014729">
    <property type="entry name" value="Rossmann-like_a/b/a_fold"/>
</dbReference>
<sequence>FQALITAHQKDDLAETVLKRFLEGANIFSLTSMQKVSKFDNFTIFRPLLDESKKDILAYLNQNNISYYIDSTNENTKFLRAKMRKDIFPFLQKNFNKQILDNLAQISSYSLELNSYLETKTSKIFEKMKISPFGLYIDLNECDQSLELKFIIKKIAKLKDIDLSRNILQKLVLWLLEKKPNLRLNLKNGDIFVDRGYLFILKNDFKTLKRKILVKEKNFDFGIWQVRVTKIKNNDDMKFSLSNWQNLFSNSLSIYLPENKYYMNYPIASKYLKKLWENKKVPAFLRRQVPIVCSENKETYDFLSGKNFKLKHKNIFKIVIKLK</sequence>
<dbReference type="GO" id="GO:0005524">
    <property type="term" value="F:ATP binding"/>
    <property type="evidence" value="ECO:0007669"/>
    <property type="project" value="UniProtKB-KW"/>
</dbReference>
<evidence type="ECO:0000256" key="8">
    <source>
        <dbReference type="ARBA" id="ARBA00048539"/>
    </source>
</evidence>
<keyword evidence="3" id="KW-0963">Cytoplasm</keyword>
<dbReference type="PANTHER" id="PTHR43033">
    <property type="entry name" value="TRNA(ILE)-LYSIDINE SYNTHASE-RELATED"/>
    <property type="match status" value="1"/>
</dbReference>
<dbReference type="Pfam" id="PF11734">
    <property type="entry name" value="TilS_C"/>
    <property type="match status" value="1"/>
</dbReference>
<comment type="catalytic activity">
    <reaction evidence="8">
        <text>cytidine(34) in tRNA(Ile2) + L-lysine + ATP = lysidine(34) in tRNA(Ile2) + AMP + diphosphate + H(+)</text>
        <dbReference type="Rhea" id="RHEA:43744"/>
        <dbReference type="Rhea" id="RHEA-COMP:10625"/>
        <dbReference type="Rhea" id="RHEA-COMP:10670"/>
        <dbReference type="ChEBI" id="CHEBI:15378"/>
        <dbReference type="ChEBI" id="CHEBI:30616"/>
        <dbReference type="ChEBI" id="CHEBI:32551"/>
        <dbReference type="ChEBI" id="CHEBI:33019"/>
        <dbReference type="ChEBI" id="CHEBI:82748"/>
        <dbReference type="ChEBI" id="CHEBI:83665"/>
        <dbReference type="ChEBI" id="CHEBI:456215"/>
        <dbReference type="EC" id="6.3.4.19"/>
    </reaction>
</comment>
<proteinExistence type="predicted"/>
<comment type="subcellular location">
    <subcellularLocation>
        <location evidence="1">Cytoplasm</location>
    </subcellularLocation>
</comment>
<dbReference type="CDD" id="cd01992">
    <property type="entry name" value="TilS_N"/>
    <property type="match status" value="1"/>
</dbReference>
<keyword evidence="7" id="KW-0067">ATP-binding</keyword>
<dbReference type="SUPFAM" id="SSF56037">
    <property type="entry name" value="PheT/TilS domain"/>
    <property type="match status" value="1"/>
</dbReference>
<organism evidence="11">
    <name type="scientific">marine sediment metagenome</name>
    <dbReference type="NCBI Taxonomy" id="412755"/>
    <lineage>
        <taxon>unclassified sequences</taxon>
        <taxon>metagenomes</taxon>
        <taxon>ecological metagenomes</taxon>
    </lineage>
</organism>
<dbReference type="NCBIfam" id="TIGR02433">
    <property type="entry name" value="lysidine_TilS_C"/>
    <property type="match status" value="1"/>
</dbReference>
<keyword evidence="6" id="KW-0547">Nucleotide-binding</keyword>
<dbReference type="InterPro" id="IPR012094">
    <property type="entry name" value="tRNA_Ile_lys_synt"/>
</dbReference>
<evidence type="ECO:0000256" key="2">
    <source>
        <dbReference type="ARBA" id="ARBA00013267"/>
    </source>
</evidence>
<dbReference type="InterPro" id="IPR012795">
    <property type="entry name" value="tRNA_Ile_lys_synt_N"/>
</dbReference>
<name>A0A0F9IM93_9ZZZZ</name>
<dbReference type="PANTHER" id="PTHR43033:SF1">
    <property type="entry name" value="TRNA(ILE)-LYSIDINE SYNTHASE-RELATED"/>
    <property type="match status" value="1"/>
</dbReference>
<evidence type="ECO:0000256" key="3">
    <source>
        <dbReference type="ARBA" id="ARBA00022490"/>
    </source>
</evidence>
<dbReference type="GO" id="GO:0008033">
    <property type="term" value="P:tRNA processing"/>
    <property type="evidence" value="ECO:0007669"/>
    <property type="project" value="UniProtKB-KW"/>
</dbReference>
<keyword evidence="5" id="KW-0819">tRNA processing</keyword>
<dbReference type="AlphaFoldDB" id="A0A0F9IM93"/>
<dbReference type="GO" id="GO:0032267">
    <property type="term" value="F:tRNA(Ile)-lysidine synthase activity"/>
    <property type="evidence" value="ECO:0007669"/>
    <property type="project" value="UniProtKB-EC"/>
</dbReference>
<dbReference type="SUPFAM" id="SSF52402">
    <property type="entry name" value="Adenine nucleotide alpha hydrolases-like"/>
    <property type="match status" value="1"/>
</dbReference>
<protein>
    <recommendedName>
        <fullName evidence="2">tRNA(Ile)-lysidine synthetase</fullName>
        <ecNumber evidence="2">6.3.4.19</ecNumber>
    </recommendedName>
</protein>
<dbReference type="EC" id="6.3.4.19" evidence="2"/>
<dbReference type="Pfam" id="PF01171">
    <property type="entry name" value="ATP_bind_3"/>
    <property type="match status" value="1"/>
</dbReference>
<comment type="caution">
    <text evidence="11">The sequence shown here is derived from an EMBL/GenBank/DDBJ whole genome shotgun (WGS) entry which is preliminary data.</text>
</comment>
<evidence type="ECO:0000259" key="10">
    <source>
        <dbReference type="Pfam" id="PF11734"/>
    </source>
</evidence>
<evidence type="ECO:0000256" key="7">
    <source>
        <dbReference type="ARBA" id="ARBA00022840"/>
    </source>
</evidence>
<keyword evidence="4" id="KW-0436">Ligase</keyword>
<feature type="domain" description="tRNA(Ile)-lysidine/2-thiocytidine synthase N-terminal" evidence="9">
    <location>
        <begin position="2"/>
        <end position="85"/>
    </location>
</feature>